<reference evidence="2 3" key="1">
    <citation type="submission" date="2019-07" db="EMBL/GenBank/DDBJ databases">
        <title>Chromosome genome assembly for large yellow croaker.</title>
        <authorList>
            <person name="Xiao S."/>
        </authorList>
    </citation>
    <scope>NUCLEOTIDE SEQUENCE [LARGE SCALE GENOMIC DNA]</scope>
    <source>
        <strain evidence="2">JMULYC20181020</strain>
        <tissue evidence="2">Muscle</tissue>
    </source>
</reference>
<feature type="compositionally biased region" description="Acidic residues" evidence="1">
    <location>
        <begin position="761"/>
        <end position="778"/>
    </location>
</feature>
<dbReference type="GO" id="GO:0015630">
    <property type="term" value="C:microtubule cytoskeleton"/>
    <property type="evidence" value="ECO:0007669"/>
    <property type="project" value="TreeGrafter"/>
</dbReference>
<evidence type="ECO:0000313" key="2">
    <source>
        <dbReference type="EMBL" id="KAE8293504.1"/>
    </source>
</evidence>
<organism evidence="2 3">
    <name type="scientific">Larimichthys crocea</name>
    <name type="common">Large yellow croaker</name>
    <name type="synonym">Pseudosciaena crocea</name>
    <dbReference type="NCBI Taxonomy" id="215358"/>
    <lineage>
        <taxon>Eukaryota</taxon>
        <taxon>Metazoa</taxon>
        <taxon>Chordata</taxon>
        <taxon>Craniata</taxon>
        <taxon>Vertebrata</taxon>
        <taxon>Euteleostomi</taxon>
        <taxon>Actinopterygii</taxon>
        <taxon>Neopterygii</taxon>
        <taxon>Teleostei</taxon>
        <taxon>Neoteleostei</taxon>
        <taxon>Acanthomorphata</taxon>
        <taxon>Eupercaria</taxon>
        <taxon>Sciaenidae</taxon>
        <taxon>Larimichthys</taxon>
    </lineage>
</organism>
<name>A0A6G0IQ75_LARCR</name>
<evidence type="ECO:0000313" key="3">
    <source>
        <dbReference type="Proteomes" id="UP000424527"/>
    </source>
</evidence>
<feature type="compositionally biased region" description="Polar residues" evidence="1">
    <location>
        <begin position="171"/>
        <end position="183"/>
    </location>
</feature>
<feature type="compositionally biased region" description="Polar residues" evidence="1">
    <location>
        <begin position="563"/>
        <end position="575"/>
    </location>
</feature>
<feature type="compositionally biased region" description="Polar residues" evidence="1">
    <location>
        <begin position="98"/>
        <end position="110"/>
    </location>
</feature>
<dbReference type="PANTHER" id="PTHR12784:SF3">
    <property type="entry name" value="NEURON NAVIGATOR 1"/>
    <property type="match status" value="1"/>
</dbReference>
<feature type="compositionally biased region" description="Basic and acidic residues" evidence="1">
    <location>
        <begin position="184"/>
        <end position="193"/>
    </location>
</feature>
<feature type="region of interest" description="Disordered" evidence="1">
    <location>
        <begin position="689"/>
        <end position="723"/>
    </location>
</feature>
<feature type="compositionally biased region" description="Polar residues" evidence="1">
    <location>
        <begin position="513"/>
        <end position="525"/>
    </location>
</feature>
<feature type="region of interest" description="Disordered" evidence="1">
    <location>
        <begin position="741"/>
        <end position="778"/>
    </location>
</feature>
<dbReference type="GO" id="GO:0001578">
    <property type="term" value="P:microtubule bundle formation"/>
    <property type="evidence" value="ECO:0007669"/>
    <property type="project" value="TreeGrafter"/>
</dbReference>
<feature type="compositionally biased region" description="Basic and acidic residues" evidence="1">
    <location>
        <begin position="590"/>
        <end position="604"/>
    </location>
</feature>
<gene>
    <name evidence="2" type="ORF">D5F01_LYC08616</name>
</gene>
<protein>
    <submittedName>
        <fullName evidence="2">Neuron navigator 1 Pore membrane and/or filament-interacting-like protein 3</fullName>
    </submittedName>
</protein>
<feature type="compositionally biased region" description="Low complexity" evidence="1">
    <location>
        <begin position="48"/>
        <end position="58"/>
    </location>
</feature>
<feature type="region of interest" description="Disordered" evidence="1">
    <location>
        <begin position="389"/>
        <end position="437"/>
    </location>
</feature>
<dbReference type="GO" id="GO:0043194">
    <property type="term" value="C:axon initial segment"/>
    <property type="evidence" value="ECO:0007669"/>
    <property type="project" value="TreeGrafter"/>
</dbReference>
<feature type="region of interest" description="Disordered" evidence="1">
    <location>
        <begin position="219"/>
        <end position="253"/>
    </location>
</feature>
<feature type="compositionally biased region" description="Polar residues" evidence="1">
    <location>
        <begin position="470"/>
        <end position="484"/>
    </location>
</feature>
<feature type="compositionally biased region" description="Polar residues" evidence="1">
    <location>
        <begin position="144"/>
        <end position="160"/>
    </location>
</feature>
<feature type="region of interest" description="Disordered" evidence="1">
    <location>
        <begin position="1"/>
        <end position="206"/>
    </location>
</feature>
<dbReference type="PANTHER" id="PTHR12784">
    <property type="entry name" value="STEERIN"/>
    <property type="match status" value="1"/>
</dbReference>
<feature type="compositionally biased region" description="Polar residues" evidence="1">
    <location>
        <begin position="749"/>
        <end position="758"/>
    </location>
</feature>
<dbReference type="Proteomes" id="UP000424527">
    <property type="component" value="Unassembled WGS sequence"/>
</dbReference>
<evidence type="ECO:0000256" key="1">
    <source>
        <dbReference type="SAM" id="MobiDB-lite"/>
    </source>
</evidence>
<feature type="region of interest" description="Disordered" evidence="1">
    <location>
        <begin position="459"/>
        <end position="604"/>
    </location>
</feature>
<accession>A0A6G0IQ75</accession>
<dbReference type="GO" id="GO:0001764">
    <property type="term" value="P:neuron migration"/>
    <property type="evidence" value="ECO:0007669"/>
    <property type="project" value="TreeGrafter"/>
</dbReference>
<dbReference type="AlphaFoldDB" id="A0A6G0IQ75"/>
<proteinExistence type="predicted"/>
<comment type="caution">
    <text evidence="2">The sequence shown here is derived from an EMBL/GenBank/DDBJ whole genome shotgun (WGS) entry which is preliminary data.</text>
</comment>
<feature type="compositionally biased region" description="Polar residues" evidence="1">
    <location>
        <begin position="495"/>
        <end position="505"/>
    </location>
</feature>
<dbReference type="InterPro" id="IPR039041">
    <property type="entry name" value="Nav/unc-53"/>
</dbReference>
<dbReference type="EMBL" id="REGW02000008">
    <property type="protein sequence ID" value="KAE8293504.1"/>
    <property type="molecule type" value="Genomic_DNA"/>
</dbReference>
<feature type="compositionally biased region" description="Polar residues" evidence="1">
    <location>
        <begin position="194"/>
        <end position="206"/>
    </location>
</feature>
<feature type="compositionally biased region" description="Polar residues" evidence="1">
    <location>
        <begin position="66"/>
        <end position="76"/>
    </location>
</feature>
<sequence length="778" mass="84241">MSGGVNVKSAPRAPPSSGIPLPHNLLPSSPKTDTRRRASDLPRPSMQTPKHTPTHTPTQSPLLCPRSTSIPGPSSKDSTRDPSLKNLLFKGTGALHSPQVSRSAYSSPLTQRRAPSPHSKDTLDLGKPSRPHVPTQFPHDGNRNKTTLTNKNQTWGSSNLRPPLQFRRGDNSNTVSPATSEAMQQREEQHPENHPSQSTTLNNSNLRPSLAHMSYQHAIKGSGSTSQSDEEMGTPEDSSPASSPGPLSLPPITFTMPVMSKVAADMQDHILDKEAMSTETHTPRVNMATVAPFSYRVRVQECDFSLDELSDCSSGSIEVCCDDLTPALLWHREPQTRCEEVDLGTGHRSAHPWITSRGMLEANVANISMTAKPRELDLRSAAVSCQETSAQAMASKKPSAKPSALPQGPPRPSGSELKVYRPTSGSIPIPVPNPSRLRKQRSLSNLYVLTDAEKKLHLYQSPRWNDDTSRPGSGTNKPGQTKTVQAGGGKPPLSRTLSKSEQSLFQGKPKSFCSPSVTSNVSKQSRIPAPGKPRGPYAEVKPISKAPEAGQSADTDPEDHPTKANSNGAGHTGTNGKKPREKGRSAAPSTEEKKERKGIEEEDDKGFLKVDPELVVTVLGDLEQLLFSQMLDPESQRKRTVQNVLDLRQNLEETMTSLRGVQLSHSCVEGTMCYDSDEAAAFSISSLSNRSSPLSWRQGQASPRLQAGEAPSTGNTQSEVPLRINHTSRIHLIEALEDSDPSLLKGDYLSNSDISGKSPNEDDDEDDDDDDIDDLGNG</sequence>
<keyword evidence="3" id="KW-1185">Reference proteome</keyword>